<dbReference type="GO" id="GO:0008097">
    <property type="term" value="F:5S rRNA binding"/>
    <property type="evidence" value="ECO:0007669"/>
    <property type="project" value="TreeGrafter"/>
</dbReference>
<sequence length="352" mass="39494">MQSCSIQIRVVIFRKAPLAMETAFFIDKQGDPSKASLHSKKCLRIEEICRAQSSTPALIHARSASNKPKKQKNSKDLGKPIKVAPIKPTITDIWNCVTKPTSSSDTVFKAPLVQRTIPEALHPGASYNPSKKHHKEALAMALIREVGRKSNKELFSHAKNTRICLPITPAADLQMPSSGAGQSADNEPLIECQNPTDSSSPSVSRQSQRISQSKKAARRRERECIQNAIRKKELKKLNFQIDNIEKLSSQILLKPKSKREPKKFGKDVKKFEKPIFPVFLNSEIPSSLRAIECSATAPFVDQFKKLQQNRLVEVRVPSLKKRKYSLRKYEKRSYKNFEQAAAVKSLAVGSQP</sequence>
<feature type="region of interest" description="Disordered" evidence="7">
    <location>
        <begin position="174"/>
        <end position="221"/>
    </location>
</feature>
<feature type="compositionally biased region" description="Polar residues" evidence="7">
    <location>
        <begin position="175"/>
        <end position="185"/>
    </location>
</feature>
<evidence type="ECO:0000313" key="8">
    <source>
        <dbReference type="EMBL" id="KGG50186.1"/>
    </source>
</evidence>
<evidence type="ECO:0000256" key="2">
    <source>
        <dbReference type="ARBA" id="ARBA00004642"/>
    </source>
</evidence>
<protein>
    <recommendedName>
        <fullName evidence="4">Ribosome biogenesis protein NOP53</fullName>
    </recommendedName>
</protein>
<dbReference type="EMBL" id="JMKJ01000591">
    <property type="protein sequence ID" value="KGG50210.1"/>
    <property type="molecule type" value="Genomic_DNA"/>
</dbReference>
<dbReference type="GeneID" id="25260902"/>
<organism evidence="9 10">
    <name type="scientific">Mitosporidium daphniae</name>
    <dbReference type="NCBI Taxonomy" id="1485682"/>
    <lineage>
        <taxon>Eukaryota</taxon>
        <taxon>Fungi</taxon>
        <taxon>Fungi incertae sedis</taxon>
        <taxon>Microsporidia</taxon>
        <taxon>Mitosporidium</taxon>
    </lineage>
</organism>
<proteinExistence type="inferred from homology"/>
<dbReference type="GO" id="GO:0005730">
    <property type="term" value="C:nucleolus"/>
    <property type="evidence" value="ECO:0007669"/>
    <property type="project" value="UniProtKB-SubCell"/>
</dbReference>
<evidence type="ECO:0000256" key="4">
    <source>
        <dbReference type="ARBA" id="ARBA00018339"/>
    </source>
</evidence>
<dbReference type="InterPro" id="IPR011687">
    <property type="entry name" value="Nop53/GLTSCR2"/>
</dbReference>
<comment type="similarity">
    <text evidence="3">Belongs to the NOP53 family.</text>
</comment>
<dbReference type="VEuPathDB" id="MicrosporidiaDB:DI09_80p40"/>
<dbReference type="EMBL" id="JMKJ01000593">
    <property type="protein sequence ID" value="KGG50186.1"/>
    <property type="molecule type" value="Genomic_DNA"/>
</dbReference>
<evidence type="ECO:0000256" key="1">
    <source>
        <dbReference type="ARBA" id="ARBA00004604"/>
    </source>
</evidence>
<dbReference type="PANTHER" id="PTHR14211">
    <property type="entry name" value="GLIOMA SUPPRESSOR CANDIDATE REGION GENE 2"/>
    <property type="match status" value="1"/>
</dbReference>
<evidence type="ECO:0000313" key="10">
    <source>
        <dbReference type="Proteomes" id="UP000029725"/>
    </source>
</evidence>
<keyword evidence="6" id="KW-0539">Nucleus</keyword>
<dbReference type="Pfam" id="PF07767">
    <property type="entry name" value="Nop53"/>
    <property type="match status" value="1"/>
</dbReference>
<dbReference type="GeneID" id="25260928"/>
<accession>A0A098VML1</accession>
<dbReference type="RefSeq" id="XP_013236652.1">
    <property type="nucleotide sequence ID" value="XM_013381198.1"/>
</dbReference>
<dbReference type="PIRSF" id="PIRSF017302">
    <property type="entry name" value="Gltscr2"/>
    <property type="match status" value="1"/>
</dbReference>
<dbReference type="GO" id="GO:0000027">
    <property type="term" value="P:ribosomal large subunit assembly"/>
    <property type="evidence" value="ECO:0007669"/>
    <property type="project" value="TreeGrafter"/>
</dbReference>
<evidence type="ECO:0000313" key="9">
    <source>
        <dbReference type="EMBL" id="KGG50210.1"/>
    </source>
</evidence>
<reference evidence="9 10" key="1">
    <citation type="submission" date="2014-04" db="EMBL/GenBank/DDBJ databases">
        <title>A new species of microsporidia sheds light on the evolution of extreme parasitism.</title>
        <authorList>
            <person name="Haag K.L."/>
            <person name="James T.Y."/>
            <person name="Larsson R."/>
            <person name="Schaer T.M."/>
            <person name="Refardt D."/>
            <person name="Pombert J.-F."/>
            <person name="Ebert D."/>
        </authorList>
    </citation>
    <scope>NUCLEOTIDE SEQUENCE [LARGE SCALE GENOMIC DNA]</scope>
    <source>
        <strain evidence="9 10">UGP3</strain>
        <tissue evidence="9">Spores</tissue>
    </source>
</reference>
<dbReference type="RefSeq" id="XP_013236629.1">
    <property type="nucleotide sequence ID" value="XM_013381175.1"/>
</dbReference>
<evidence type="ECO:0000256" key="7">
    <source>
        <dbReference type="SAM" id="MobiDB-lite"/>
    </source>
</evidence>
<keyword evidence="5" id="KW-0690">Ribosome biogenesis</keyword>
<gene>
    <name evidence="9" type="ORF">DI09_80p40</name>
    <name evidence="8" type="ORF">DI09_82p50</name>
</gene>
<dbReference type="AlphaFoldDB" id="A0A098VML1"/>
<dbReference type="PANTHER" id="PTHR14211:SF7">
    <property type="entry name" value="RIBOSOME BIOGENESIS PROTEIN NOP53"/>
    <property type="match status" value="1"/>
</dbReference>
<evidence type="ECO:0000256" key="6">
    <source>
        <dbReference type="ARBA" id="ARBA00023242"/>
    </source>
</evidence>
<feature type="compositionally biased region" description="Low complexity" evidence="7">
    <location>
        <begin position="198"/>
        <end position="213"/>
    </location>
</feature>
<dbReference type="GO" id="GO:0005654">
    <property type="term" value="C:nucleoplasm"/>
    <property type="evidence" value="ECO:0007669"/>
    <property type="project" value="UniProtKB-SubCell"/>
</dbReference>
<comment type="subcellular location">
    <subcellularLocation>
        <location evidence="1">Nucleus</location>
        <location evidence="1">Nucleolus</location>
    </subcellularLocation>
    <subcellularLocation>
        <location evidence="2">Nucleus</location>
        <location evidence="2">Nucleoplasm</location>
    </subcellularLocation>
</comment>
<dbReference type="VEuPathDB" id="MicrosporidiaDB:DI09_82p50"/>
<dbReference type="HOGENOM" id="CLU_787739_0_0_1"/>
<dbReference type="OrthoDB" id="5072at2759"/>
<dbReference type="GO" id="GO:0006364">
    <property type="term" value="P:rRNA processing"/>
    <property type="evidence" value="ECO:0007669"/>
    <property type="project" value="TreeGrafter"/>
</dbReference>
<evidence type="ECO:0000256" key="3">
    <source>
        <dbReference type="ARBA" id="ARBA00008838"/>
    </source>
</evidence>
<keyword evidence="10" id="KW-1185">Reference proteome</keyword>
<dbReference type="Proteomes" id="UP000029725">
    <property type="component" value="Unassembled WGS sequence"/>
</dbReference>
<name>A0A098VML1_9MICR</name>
<comment type="caution">
    <text evidence="9">The sequence shown here is derived from an EMBL/GenBank/DDBJ whole genome shotgun (WGS) entry which is preliminary data.</text>
</comment>
<evidence type="ECO:0000256" key="5">
    <source>
        <dbReference type="ARBA" id="ARBA00022517"/>
    </source>
</evidence>